<dbReference type="eggNOG" id="COG2706">
    <property type="taxonomic scope" value="Bacteria"/>
</dbReference>
<evidence type="ECO:0000256" key="1">
    <source>
        <dbReference type="SAM" id="SignalP"/>
    </source>
</evidence>
<feature type="chain" id="PRO_5010180017" description="PQQ-like domain-containing protein" evidence="1">
    <location>
        <begin position="39"/>
        <end position="343"/>
    </location>
</feature>
<accession>A0A1H7QUE9</accession>
<proteinExistence type="predicted"/>
<dbReference type="STRING" id="235985.SAMN05414137_109206"/>
<feature type="signal peptide" evidence="1">
    <location>
        <begin position="1"/>
        <end position="38"/>
    </location>
</feature>
<dbReference type="SUPFAM" id="SSF50974">
    <property type="entry name" value="Nitrous oxide reductase, N-terminal domain"/>
    <property type="match status" value="1"/>
</dbReference>
<dbReference type="Pfam" id="PF20138">
    <property type="entry name" value="DUF6528"/>
    <property type="match status" value="1"/>
</dbReference>
<dbReference type="RefSeq" id="WP_042445503.1">
    <property type="nucleotide sequence ID" value="NZ_BBPN01000009.1"/>
</dbReference>
<keyword evidence="1" id="KW-0732">Signal</keyword>
<dbReference type="OrthoDB" id="1007317at2"/>
<dbReference type="PROSITE" id="PS51318">
    <property type="entry name" value="TAT"/>
    <property type="match status" value="1"/>
</dbReference>
<evidence type="ECO:0000313" key="2">
    <source>
        <dbReference type="EMBL" id="SEL51255.1"/>
    </source>
</evidence>
<name>A0A1H7QUE9_STRJI</name>
<reference evidence="3" key="1">
    <citation type="submission" date="2016-10" db="EMBL/GenBank/DDBJ databases">
        <authorList>
            <person name="Varghese N."/>
        </authorList>
    </citation>
    <scope>NUCLEOTIDE SEQUENCE [LARGE SCALE GENOMIC DNA]</scope>
    <source>
        <strain evidence="3">DSM 45096 / BCRC 16803 / CGMCC 4.1857 / CIP 109030 / JCM 12277 / KCTC 19219 / NBRC 100920 / 33214</strain>
    </source>
</reference>
<dbReference type="InterPro" id="IPR045383">
    <property type="entry name" value="DUF6528"/>
</dbReference>
<protein>
    <recommendedName>
        <fullName evidence="4">PQQ-like domain-containing protein</fullName>
    </recommendedName>
</protein>
<evidence type="ECO:0008006" key="4">
    <source>
        <dbReference type="Google" id="ProtNLM"/>
    </source>
</evidence>
<evidence type="ECO:0000313" key="3">
    <source>
        <dbReference type="Proteomes" id="UP000183015"/>
    </source>
</evidence>
<keyword evidence="3" id="KW-1185">Reference proteome</keyword>
<dbReference type="InterPro" id="IPR011045">
    <property type="entry name" value="N2O_reductase_N"/>
</dbReference>
<gene>
    <name evidence="2" type="ORF">SAMN05414137_109206</name>
</gene>
<dbReference type="Proteomes" id="UP000183015">
    <property type="component" value="Unassembled WGS sequence"/>
</dbReference>
<sequence>MRERPPRADRVLTRRQLLSGAAVSLVGALAPAVPAALAAADTGPVDGSRIVTGDQVGSRILVVDPVRAPGTPDAAPAAVLACLRWTWSPLLAPELGDLDPPVTWRNVSEAKPRTVDGRRLLLCGASEGLALAVDHPTGRVRWAAVARDVNVHTLELLPDGDVAVAGSEPGEVRVYPAACGPRGDRFASLALPGARGLCWDAAHGVLWALGARQLVALTVGGTTAAPTLETAARVALPTPTGHDLDHVAASRGRLWVTTVEQVLQFDTATASFVGYPEQGDVDTPDTKSVGDDPYTGRILTTRPEPGNPCTWCTSVLRLHAPDAELHLPGTGLYKARWLGPPDA</sequence>
<organism evidence="2 3">
    <name type="scientific">Streptacidiphilus jiangxiensis</name>
    <dbReference type="NCBI Taxonomy" id="235985"/>
    <lineage>
        <taxon>Bacteria</taxon>
        <taxon>Bacillati</taxon>
        <taxon>Actinomycetota</taxon>
        <taxon>Actinomycetes</taxon>
        <taxon>Kitasatosporales</taxon>
        <taxon>Streptomycetaceae</taxon>
        <taxon>Streptacidiphilus</taxon>
    </lineage>
</organism>
<dbReference type="AlphaFoldDB" id="A0A1H7QUE9"/>
<dbReference type="EMBL" id="FOAZ01000009">
    <property type="protein sequence ID" value="SEL51255.1"/>
    <property type="molecule type" value="Genomic_DNA"/>
</dbReference>
<dbReference type="InterPro" id="IPR006311">
    <property type="entry name" value="TAT_signal"/>
</dbReference>